<dbReference type="NCBIfam" id="NF040713">
    <property type="entry name" value="ZapE"/>
    <property type="match status" value="1"/>
</dbReference>
<evidence type="ECO:0000313" key="3">
    <source>
        <dbReference type="EMBL" id="CAA9584620.1"/>
    </source>
</evidence>
<dbReference type="InterPro" id="IPR027417">
    <property type="entry name" value="P-loop_NTPase"/>
</dbReference>
<organism evidence="3">
    <name type="scientific">uncultured Truepera sp</name>
    <dbReference type="NCBI Taxonomy" id="543023"/>
    <lineage>
        <taxon>Bacteria</taxon>
        <taxon>Thermotogati</taxon>
        <taxon>Deinococcota</taxon>
        <taxon>Deinococci</taxon>
        <taxon>Trueperales</taxon>
        <taxon>Trueperaceae</taxon>
        <taxon>Truepera</taxon>
        <taxon>environmental samples</taxon>
    </lineage>
</organism>
<dbReference type="GO" id="GO:0005524">
    <property type="term" value="F:ATP binding"/>
    <property type="evidence" value="ECO:0007669"/>
    <property type="project" value="UniProtKB-KW"/>
</dbReference>
<reference evidence="3" key="1">
    <citation type="submission" date="2020-02" db="EMBL/GenBank/DDBJ databases">
        <authorList>
            <person name="Meier V. D."/>
        </authorList>
    </citation>
    <scope>NUCLEOTIDE SEQUENCE</scope>
    <source>
        <strain evidence="3">AVDCRST_MAG86</strain>
    </source>
</reference>
<gene>
    <name evidence="3" type="ORF">AVDCRST_MAG86-3318</name>
</gene>
<dbReference type="EMBL" id="CADCWP010000299">
    <property type="protein sequence ID" value="CAA9584620.1"/>
    <property type="molecule type" value="Genomic_DNA"/>
</dbReference>
<name>A0A6J4VP94_9DEIN</name>
<dbReference type="PANTHER" id="PTHR12169:SF6">
    <property type="entry name" value="AFG1-LIKE ATPASE"/>
    <property type="match status" value="1"/>
</dbReference>
<keyword evidence="1" id="KW-0547">Nucleotide-binding</keyword>
<dbReference type="Pfam" id="PF03969">
    <property type="entry name" value="AFG1_ATPase"/>
    <property type="match status" value="2"/>
</dbReference>
<accession>A0A6J4VP94</accession>
<dbReference type="PANTHER" id="PTHR12169">
    <property type="entry name" value="ATPASE N2B"/>
    <property type="match status" value="1"/>
</dbReference>
<dbReference type="GO" id="GO:0005737">
    <property type="term" value="C:cytoplasm"/>
    <property type="evidence" value="ECO:0007669"/>
    <property type="project" value="TreeGrafter"/>
</dbReference>
<dbReference type="Gene3D" id="3.40.50.300">
    <property type="entry name" value="P-loop containing nucleotide triphosphate hydrolases"/>
    <property type="match status" value="1"/>
</dbReference>
<proteinExistence type="predicted"/>
<dbReference type="AlphaFoldDB" id="A0A6J4VP94"/>
<sequence length="344" mass="38169">MFPAPSYNTPPPSAHAKLACVSDEALHFTPPPRFGETHFSSYTPQHPSQEAALERVKAFVAEVSGPSAAGFRWPWQKRETSGRGLYLDGGFGVGKTHLLAAAYYASTVPEKAYLSFQELVYVVGVKGVAAAKEELGDTKLFCIDEFELDDPGNTLIVKTFLAHVFAHGGSVMTTANTPPEAQGQGRFNADDFRREIQSLAENFSVVSLEGPDYRRREHLAQLLSDAELERRLRDEAAPEPKLALAWSELLELLSRHHPIRYRDLIDRFGTLYLGGARTLAVQNDALRFVHFIDKLYDLGKGLRVSGEVALVDLFDPSYRGGAYAKKYLRCLSRLSELLEDPLTP</sequence>
<keyword evidence="2" id="KW-0067">ATP-binding</keyword>
<dbReference type="InterPro" id="IPR005654">
    <property type="entry name" value="ATPase_AFG1-like"/>
</dbReference>
<evidence type="ECO:0000256" key="1">
    <source>
        <dbReference type="ARBA" id="ARBA00022741"/>
    </source>
</evidence>
<evidence type="ECO:0000256" key="2">
    <source>
        <dbReference type="ARBA" id="ARBA00022840"/>
    </source>
</evidence>
<dbReference type="SUPFAM" id="SSF52540">
    <property type="entry name" value="P-loop containing nucleoside triphosphate hydrolases"/>
    <property type="match status" value="1"/>
</dbReference>
<protein>
    <submittedName>
        <fullName evidence="3">Putative ATP/GTP-binding integral membrane protein</fullName>
    </submittedName>
</protein>
<dbReference type="GO" id="GO:0016887">
    <property type="term" value="F:ATP hydrolysis activity"/>
    <property type="evidence" value="ECO:0007669"/>
    <property type="project" value="InterPro"/>
</dbReference>